<keyword evidence="9" id="KW-0614">Plasmid</keyword>
<feature type="transmembrane region" description="Helical" evidence="7">
    <location>
        <begin position="165"/>
        <end position="184"/>
    </location>
</feature>
<feature type="compositionally biased region" description="Basic and acidic residues" evidence="6">
    <location>
        <begin position="514"/>
        <end position="526"/>
    </location>
</feature>
<gene>
    <name evidence="9" type="ORF">AZOBR_p1170017</name>
</gene>
<evidence type="ECO:0000256" key="5">
    <source>
        <dbReference type="ARBA" id="ARBA00023136"/>
    </source>
</evidence>
<dbReference type="AlphaFoldDB" id="A0A9P1JWK6"/>
<dbReference type="EMBL" id="HE577328">
    <property type="protein sequence ID" value="CCD01221.1"/>
    <property type="molecule type" value="Genomic_DNA"/>
</dbReference>
<feature type="transmembrane region" description="Helical" evidence="7">
    <location>
        <begin position="106"/>
        <end position="127"/>
    </location>
</feature>
<reference evidence="9 10" key="1">
    <citation type="journal article" date="2011" name="PLoS Genet.">
        <title>Azospirillum genomes reveal transition of bacteria from aquatic to terrestrial environments.</title>
        <authorList>
            <person name="Wisniewski-Dye F."/>
            <person name="Borziak K."/>
            <person name="Khalsa-Moyers G."/>
            <person name="Alexandre G."/>
            <person name="Sukharnikov L.O."/>
            <person name="Wuichet K."/>
            <person name="Hurst G.B."/>
            <person name="McDonald W.H."/>
            <person name="Robertson J.S."/>
            <person name="Barbe V."/>
            <person name="Calteau A."/>
            <person name="Rouy Z."/>
            <person name="Mangenot S."/>
            <person name="Prigent-Combaret C."/>
            <person name="Normand P."/>
            <person name="Boyer M."/>
            <person name="Siguier P."/>
            <person name="Dessaux Y."/>
            <person name="Elmerich C."/>
            <person name="Condemine G."/>
            <person name="Krishnen G."/>
            <person name="Kennedy I."/>
            <person name="Paterson A.H."/>
            <person name="Gonzalez V."/>
            <person name="Mavingui P."/>
            <person name="Zhulin I.B."/>
        </authorList>
    </citation>
    <scope>NUCLEOTIDE SEQUENCE [LARGE SCALE GENOMIC DNA]</scope>
    <source>
        <strain evidence="9 10">Sp245</strain>
    </source>
</reference>
<accession>A0A9P1JWK6</accession>
<dbReference type="PANTHER" id="PTHR32322:SF2">
    <property type="entry name" value="EAMA DOMAIN-CONTAINING PROTEIN"/>
    <property type="match status" value="1"/>
</dbReference>
<dbReference type="Proteomes" id="UP000007319">
    <property type="component" value="Plasmid AZOBR_p1"/>
</dbReference>
<feature type="domain" description="EamA" evidence="8">
    <location>
        <begin position="17"/>
        <end position="150"/>
    </location>
</feature>
<evidence type="ECO:0000256" key="4">
    <source>
        <dbReference type="ARBA" id="ARBA00022989"/>
    </source>
</evidence>
<feature type="domain" description="EamA" evidence="8">
    <location>
        <begin position="165"/>
        <end position="301"/>
    </location>
</feature>
<keyword evidence="4 7" id="KW-1133">Transmembrane helix</keyword>
<dbReference type="InterPro" id="IPR000620">
    <property type="entry name" value="EamA_dom"/>
</dbReference>
<feature type="region of interest" description="Disordered" evidence="6">
    <location>
        <begin position="673"/>
        <end position="693"/>
    </location>
</feature>
<sequence>MDRQPRNAPQSNAVFTAYALYLLSSAFFASNVVIGRAAAAIVPPVGLAFWRWVLAFLMILPLALPGLIQHRHALRSSWKRFLLLGALAQGVCGAVVYMGLERTSATNAALIYATSPVIILMIAALWLREKVTPRQAAGIAVAMAGVLVILTRGDAQALLHLSFNAGDLLILVGSATWAVYTVLLRQTRSSLPVVTVFAANALAGVVVLAPFYAWETLALRPVPLSLDAAVRIAGVALFASVLAFLTYQKTINLMGPARAGTSLYVMPLWAAVAAWALLGEQFQMFHLLGVLLVLPGVALATLPPRAPPPSRSADHRKREPLLLGAVLGDVIAGVGVAHHAGARIVGQHPLQPLGRGVRPVGDDDHAGMLAEAHADAAAMVQRHPGRPRGAVQQRVQQRPVGHRVRAVDHPLRLAVRAGDGAAVQMVAPDDDGGLQLALRHHLVEGEAEPRPVAQPHPADARRQALEANALARHVQPIVQVRVVGDQLLHFGIGAVDVLRIAGQGGPAEGADAAAEQRPDVGGHEAGEGEGVGHTFVLGDLPDVVAVVQRRHAHGVEIQHGADMGRHRRLGRGDHRRRITAALRLGLLHRPAGGQVAVQRVVGAGLVGHRVGAEARVGLGAAHQLREHLRGVAEQTDRHRRAGGLGLPQDRHRLVEAGRRAVEILGLQPPLDAAGGAFHGQHGRPGHGRGQRLRAAHAAQPAGQDPAALQVAAVMPPPDFDEGLVGALHDALATDVDPGPGGHLAVHHQALGIQLPEMVPGRPVRHEVGVGDQHARRVGVGAEDADRLARLDQQRLVLVQGLQRRDDGVEAVPVPRRPPDAAIDHQLVRVFRNVGVEVVHQHAQRRLGQPGLGGQVGAVRRPDDAAVGRRLGVGHVTRPSRILLDAFVVFRREQCRRPGGRSTSPKGWSGCGRAGACPA</sequence>
<dbReference type="InterPro" id="IPR037185">
    <property type="entry name" value="EmrE-like"/>
</dbReference>
<organism evidence="9 10">
    <name type="scientific">Azospirillum baldaniorum</name>
    <dbReference type="NCBI Taxonomy" id="1064539"/>
    <lineage>
        <taxon>Bacteria</taxon>
        <taxon>Pseudomonadati</taxon>
        <taxon>Pseudomonadota</taxon>
        <taxon>Alphaproteobacteria</taxon>
        <taxon>Rhodospirillales</taxon>
        <taxon>Azospirillaceae</taxon>
        <taxon>Azospirillum</taxon>
    </lineage>
</organism>
<proteinExistence type="inferred from homology"/>
<feature type="region of interest" description="Disordered" evidence="6">
    <location>
        <begin position="895"/>
        <end position="918"/>
    </location>
</feature>
<evidence type="ECO:0000256" key="6">
    <source>
        <dbReference type="SAM" id="MobiDB-lite"/>
    </source>
</evidence>
<feature type="transmembrane region" description="Helical" evidence="7">
    <location>
        <begin position="191"/>
        <end position="213"/>
    </location>
</feature>
<feature type="transmembrane region" description="Helical" evidence="7">
    <location>
        <begin position="80"/>
        <end position="100"/>
    </location>
</feature>
<feature type="transmembrane region" description="Helical" evidence="7">
    <location>
        <begin position="259"/>
        <end position="278"/>
    </location>
</feature>
<dbReference type="GO" id="GO:0016020">
    <property type="term" value="C:membrane"/>
    <property type="evidence" value="ECO:0007669"/>
    <property type="project" value="UniProtKB-SubCell"/>
</dbReference>
<feature type="region of interest" description="Disordered" evidence="6">
    <location>
        <begin position="505"/>
        <end position="528"/>
    </location>
</feature>
<dbReference type="InterPro" id="IPR050638">
    <property type="entry name" value="AA-Vitamin_Transporters"/>
</dbReference>
<evidence type="ECO:0000313" key="10">
    <source>
        <dbReference type="Proteomes" id="UP000007319"/>
    </source>
</evidence>
<evidence type="ECO:0000256" key="3">
    <source>
        <dbReference type="ARBA" id="ARBA00022692"/>
    </source>
</evidence>
<dbReference type="PANTHER" id="PTHR32322">
    <property type="entry name" value="INNER MEMBRANE TRANSPORTER"/>
    <property type="match status" value="1"/>
</dbReference>
<dbReference type="SUPFAM" id="SSF103481">
    <property type="entry name" value="Multidrug resistance efflux transporter EmrE"/>
    <property type="match status" value="2"/>
</dbReference>
<evidence type="ECO:0000313" key="9">
    <source>
        <dbReference type="EMBL" id="CCD01221.1"/>
    </source>
</evidence>
<evidence type="ECO:0000256" key="2">
    <source>
        <dbReference type="ARBA" id="ARBA00007362"/>
    </source>
</evidence>
<feature type="transmembrane region" description="Helical" evidence="7">
    <location>
        <begin position="136"/>
        <end position="153"/>
    </location>
</feature>
<evidence type="ECO:0000259" key="8">
    <source>
        <dbReference type="Pfam" id="PF00892"/>
    </source>
</evidence>
<dbReference type="Pfam" id="PF00892">
    <property type="entry name" value="EamA"/>
    <property type="match status" value="2"/>
</dbReference>
<feature type="transmembrane region" description="Helical" evidence="7">
    <location>
        <begin position="228"/>
        <end position="247"/>
    </location>
</feature>
<feature type="compositionally biased region" description="Basic residues" evidence="6">
    <location>
        <begin position="680"/>
        <end position="693"/>
    </location>
</feature>
<keyword evidence="5 7" id="KW-0472">Membrane</keyword>
<dbReference type="Gene3D" id="1.10.3730.20">
    <property type="match status" value="1"/>
</dbReference>
<name>A0A9P1JWK6_9PROT</name>
<keyword evidence="10" id="KW-1185">Reference proteome</keyword>
<evidence type="ECO:0000256" key="1">
    <source>
        <dbReference type="ARBA" id="ARBA00004141"/>
    </source>
</evidence>
<feature type="transmembrane region" description="Helical" evidence="7">
    <location>
        <begin position="49"/>
        <end position="68"/>
    </location>
</feature>
<comment type="similarity">
    <text evidence="2">Belongs to the EamA transporter family.</text>
</comment>
<geneLocation type="plasmid" evidence="9 10">
    <name>AZOBR_p1</name>
</geneLocation>
<evidence type="ECO:0000256" key="7">
    <source>
        <dbReference type="SAM" id="Phobius"/>
    </source>
</evidence>
<dbReference type="KEGG" id="abs:AZOBR_p1170017"/>
<protein>
    <recommendedName>
        <fullName evidence="8">EamA domain-containing protein</fullName>
    </recommendedName>
</protein>
<comment type="subcellular location">
    <subcellularLocation>
        <location evidence="1">Membrane</location>
        <topology evidence="1">Multi-pass membrane protein</topology>
    </subcellularLocation>
</comment>
<keyword evidence="3 7" id="KW-0812">Transmembrane</keyword>